<evidence type="ECO:0000256" key="1">
    <source>
        <dbReference type="SAM" id="MobiDB-lite"/>
    </source>
</evidence>
<dbReference type="Gramene" id="BGIOSGA015517-TA">
    <property type="protein sequence ID" value="BGIOSGA015517-PA"/>
    <property type="gene ID" value="BGIOSGA015517"/>
</dbReference>
<reference evidence="2 3" key="1">
    <citation type="journal article" date="2005" name="PLoS Biol.">
        <title>The genomes of Oryza sativa: a history of duplications.</title>
        <authorList>
            <person name="Yu J."/>
            <person name="Wang J."/>
            <person name="Lin W."/>
            <person name="Li S."/>
            <person name="Li H."/>
            <person name="Zhou J."/>
            <person name="Ni P."/>
            <person name="Dong W."/>
            <person name="Hu S."/>
            <person name="Zeng C."/>
            <person name="Zhang J."/>
            <person name="Zhang Y."/>
            <person name="Li R."/>
            <person name="Xu Z."/>
            <person name="Li S."/>
            <person name="Li X."/>
            <person name="Zheng H."/>
            <person name="Cong L."/>
            <person name="Lin L."/>
            <person name="Yin J."/>
            <person name="Geng J."/>
            <person name="Li G."/>
            <person name="Shi J."/>
            <person name="Liu J."/>
            <person name="Lv H."/>
            <person name="Li J."/>
            <person name="Wang J."/>
            <person name="Deng Y."/>
            <person name="Ran L."/>
            <person name="Shi X."/>
            <person name="Wang X."/>
            <person name="Wu Q."/>
            <person name="Li C."/>
            <person name="Ren X."/>
            <person name="Wang J."/>
            <person name="Wang X."/>
            <person name="Li D."/>
            <person name="Liu D."/>
            <person name="Zhang X."/>
            <person name="Ji Z."/>
            <person name="Zhao W."/>
            <person name="Sun Y."/>
            <person name="Zhang Z."/>
            <person name="Bao J."/>
            <person name="Han Y."/>
            <person name="Dong L."/>
            <person name="Ji J."/>
            <person name="Chen P."/>
            <person name="Wu S."/>
            <person name="Liu J."/>
            <person name="Xiao Y."/>
            <person name="Bu D."/>
            <person name="Tan J."/>
            <person name="Yang L."/>
            <person name="Ye C."/>
            <person name="Zhang J."/>
            <person name="Xu J."/>
            <person name="Zhou Y."/>
            <person name="Yu Y."/>
            <person name="Zhang B."/>
            <person name="Zhuang S."/>
            <person name="Wei H."/>
            <person name="Liu B."/>
            <person name="Lei M."/>
            <person name="Yu H."/>
            <person name="Li Y."/>
            <person name="Xu H."/>
            <person name="Wei S."/>
            <person name="He X."/>
            <person name="Fang L."/>
            <person name="Zhang Z."/>
            <person name="Zhang Y."/>
            <person name="Huang X."/>
            <person name="Su Z."/>
            <person name="Tong W."/>
            <person name="Li J."/>
            <person name="Tong Z."/>
            <person name="Li S."/>
            <person name="Ye J."/>
            <person name="Wang L."/>
            <person name="Fang L."/>
            <person name="Lei T."/>
            <person name="Chen C."/>
            <person name="Chen H."/>
            <person name="Xu Z."/>
            <person name="Li H."/>
            <person name="Huang H."/>
            <person name="Zhang F."/>
            <person name="Xu H."/>
            <person name="Li N."/>
            <person name="Zhao C."/>
            <person name="Li S."/>
            <person name="Dong L."/>
            <person name="Huang Y."/>
            <person name="Li L."/>
            <person name="Xi Y."/>
            <person name="Qi Q."/>
            <person name="Li W."/>
            <person name="Zhang B."/>
            <person name="Hu W."/>
            <person name="Zhang Y."/>
            <person name="Tian X."/>
            <person name="Jiao Y."/>
            <person name="Liang X."/>
            <person name="Jin J."/>
            <person name="Gao L."/>
            <person name="Zheng W."/>
            <person name="Hao B."/>
            <person name="Liu S."/>
            <person name="Wang W."/>
            <person name="Yuan L."/>
            <person name="Cao M."/>
            <person name="McDermott J."/>
            <person name="Samudrala R."/>
            <person name="Wang J."/>
            <person name="Wong G.K."/>
            <person name="Yang H."/>
        </authorList>
    </citation>
    <scope>NUCLEOTIDE SEQUENCE [LARGE SCALE GENOMIC DNA]</scope>
    <source>
        <strain evidence="3">cv. 93-11</strain>
    </source>
</reference>
<dbReference type="Proteomes" id="UP000007015">
    <property type="component" value="Chromosome 4"/>
</dbReference>
<sequence>MAGSCRSLRPVRQCYETGRPSFDLQEMLCIWDMPAFTADAGYLADGLLDVPFARELELPRSSRSSASSCRRSSERPSNSCGRRIKIQMERQS</sequence>
<feature type="compositionally biased region" description="Low complexity" evidence="1">
    <location>
        <begin position="61"/>
        <end position="80"/>
    </location>
</feature>
<gene>
    <name evidence="2" type="ORF">OsI_15003</name>
</gene>
<keyword evidence="3" id="KW-1185">Reference proteome</keyword>
<protein>
    <submittedName>
        <fullName evidence="2">Uncharacterized protein</fullName>
    </submittedName>
</protein>
<feature type="region of interest" description="Disordered" evidence="1">
    <location>
        <begin position="60"/>
        <end position="92"/>
    </location>
</feature>
<dbReference type="EMBL" id="CM000129">
    <property type="protein sequence ID" value="EEC76845.1"/>
    <property type="molecule type" value="Genomic_DNA"/>
</dbReference>
<accession>B8AVS4</accession>
<dbReference type="HOGENOM" id="CLU_2417166_0_0_1"/>
<name>B8AVS4_ORYSI</name>
<proteinExistence type="predicted"/>
<organism evidence="2 3">
    <name type="scientific">Oryza sativa subsp. indica</name>
    <name type="common">Rice</name>
    <dbReference type="NCBI Taxonomy" id="39946"/>
    <lineage>
        <taxon>Eukaryota</taxon>
        <taxon>Viridiplantae</taxon>
        <taxon>Streptophyta</taxon>
        <taxon>Embryophyta</taxon>
        <taxon>Tracheophyta</taxon>
        <taxon>Spermatophyta</taxon>
        <taxon>Magnoliopsida</taxon>
        <taxon>Liliopsida</taxon>
        <taxon>Poales</taxon>
        <taxon>Poaceae</taxon>
        <taxon>BOP clade</taxon>
        <taxon>Oryzoideae</taxon>
        <taxon>Oryzeae</taxon>
        <taxon>Oryzinae</taxon>
        <taxon>Oryza</taxon>
        <taxon>Oryza sativa</taxon>
    </lineage>
</organism>
<dbReference type="AlphaFoldDB" id="B8AVS4"/>
<evidence type="ECO:0000313" key="2">
    <source>
        <dbReference type="EMBL" id="EEC76845.1"/>
    </source>
</evidence>
<evidence type="ECO:0000313" key="3">
    <source>
        <dbReference type="Proteomes" id="UP000007015"/>
    </source>
</evidence>